<dbReference type="AlphaFoldDB" id="A0A8K0XN07"/>
<dbReference type="InterPro" id="IPR019819">
    <property type="entry name" value="Carboxylesterase_B_CS"/>
</dbReference>
<dbReference type="OrthoDB" id="408631at2759"/>
<reference evidence="5" key="1">
    <citation type="journal article" date="2021" name="New Phytol.">
        <title>Evolutionary innovations through gain and loss of genes in the ectomycorrhizal Boletales.</title>
        <authorList>
            <person name="Wu G."/>
            <person name="Miyauchi S."/>
            <person name="Morin E."/>
            <person name="Kuo A."/>
            <person name="Drula E."/>
            <person name="Varga T."/>
            <person name="Kohler A."/>
            <person name="Feng B."/>
            <person name="Cao Y."/>
            <person name="Lipzen A."/>
            <person name="Daum C."/>
            <person name="Hundley H."/>
            <person name="Pangilinan J."/>
            <person name="Johnson J."/>
            <person name="Barry K."/>
            <person name="LaButti K."/>
            <person name="Ng V."/>
            <person name="Ahrendt S."/>
            <person name="Min B."/>
            <person name="Choi I.G."/>
            <person name="Park H."/>
            <person name="Plett J.M."/>
            <person name="Magnuson J."/>
            <person name="Spatafora J.W."/>
            <person name="Nagy L.G."/>
            <person name="Henrissat B."/>
            <person name="Grigoriev I.V."/>
            <person name="Yang Z.L."/>
            <person name="Xu J."/>
            <person name="Martin F.M."/>
        </authorList>
    </citation>
    <scope>NUCLEOTIDE SEQUENCE</scope>
    <source>
        <strain evidence="5">KKN 215</strain>
    </source>
</reference>
<dbReference type="PROSITE" id="PS00122">
    <property type="entry name" value="CARBOXYLESTERASE_B_1"/>
    <property type="match status" value="1"/>
</dbReference>
<feature type="chain" id="PRO_5035487197" description="Carboxylic ester hydrolase" evidence="3">
    <location>
        <begin position="26"/>
        <end position="546"/>
    </location>
</feature>
<dbReference type="InterPro" id="IPR050309">
    <property type="entry name" value="Type-B_Carboxylest/Lipase"/>
</dbReference>
<evidence type="ECO:0000256" key="1">
    <source>
        <dbReference type="ARBA" id="ARBA00005964"/>
    </source>
</evidence>
<dbReference type="SUPFAM" id="SSF53474">
    <property type="entry name" value="alpha/beta-Hydrolases"/>
    <property type="match status" value="1"/>
</dbReference>
<dbReference type="Proteomes" id="UP000813824">
    <property type="component" value="Unassembled WGS sequence"/>
</dbReference>
<evidence type="ECO:0000259" key="4">
    <source>
        <dbReference type="Pfam" id="PF00135"/>
    </source>
</evidence>
<dbReference type="Pfam" id="PF00135">
    <property type="entry name" value="COesterase"/>
    <property type="match status" value="1"/>
</dbReference>
<sequence>MVFGFSPFEHLCYALLGLQICAASAVLTPNLQVHLTSGIFRGVSASNGTERWLGIPFAEPPVGPLRFKAPVPITRPAPGVKDASNFGDACPQIPDPTLHVPQSEDCLTLNVWRPLKTKSNAKLPILVWFYGGAFMHGGTSDPTFEPTRLITRSVAIGKPIIFVSVNWRVSTFGFLASSYVAPEDLNAGFHDLRLSLKFLQDNIAAFGGDPSKVTIWGQSAGAGSAEILVLYPTHESLFRAAIWDSATGPIKNCPPASKYDNPGFPYDRLLKAVGCPSGRASLRCLENTPFELLHNVTTEMTLTSLNHQLWQPALGPPGSFITIRPSLKIASGDFLHVPIIAGTNLNEGTNFAQAVLGLNTPPELEDAAFNKYILQLLVDTSTVTQDLLDHIRALYPANSTTLGGAFNTGDSLFDRAEAWYSDNMYLGPRRLFFDKAASTNELFGYFFTEFIPGNSVVNGVAHASELPLLFGPAPPAAESEFSIQFREFYINFIHDLNPGPAWPRFESKTRKILQLMRDNITAIPDDFLLEKTDFLTSPRVLAEFQK</sequence>
<dbReference type="InterPro" id="IPR002018">
    <property type="entry name" value="CarbesteraseB"/>
</dbReference>
<dbReference type="InterPro" id="IPR019826">
    <property type="entry name" value="Carboxylesterase_B_AS"/>
</dbReference>
<dbReference type="PANTHER" id="PTHR11559">
    <property type="entry name" value="CARBOXYLESTERASE"/>
    <property type="match status" value="1"/>
</dbReference>
<dbReference type="PROSITE" id="PS00941">
    <property type="entry name" value="CARBOXYLESTERASE_B_2"/>
    <property type="match status" value="1"/>
</dbReference>
<evidence type="ECO:0000313" key="6">
    <source>
        <dbReference type="Proteomes" id="UP000813824"/>
    </source>
</evidence>
<accession>A0A8K0XN07</accession>
<dbReference type="GO" id="GO:0016787">
    <property type="term" value="F:hydrolase activity"/>
    <property type="evidence" value="ECO:0007669"/>
    <property type="project" value="UniProtKB-KW"/>
</dbReference>
<dbReference type="EC" id="3.1.1.-" evidence="3"/>
<comment type="similarity">
    <text evidence="1 3">Belongs to the type-B carboxylesterase/lipase family.</text>
</comment>
<keyword evidence="6" id="KW-1185">Reference proteome</keyword>
<name>A0A8K0XN07_9AGAR</name>
<dbReference type="InterPro" id="IPR029058">
    <property type="entry name" value="AB_hydrolase_fold"/>
</dbReference>
<keyword evidence="3" id="KW-0732">Signal</keyword>
<dbReference type="Gene3D" id="3.40.50.1820">
    <property type="entry name" value="alpha/beta hydrolase"/>
    <property type="match status" value="1"/>
</dbReference>
<proteinExistence type="inferred from homology"/>
<organism evidence="5 6">
    <name type="scientific">Cristinia sonorae</name>
    <dbReference type="NCBI Taxonomy" id="1940300"/>
    <lineage>
        <taxon>Eukaryota</taxon>
        <taxon>Fungi</taxon>
        <taxon>Dikarya</taxon>
        <taxon>Basidiomycota</taxon>
        <taxon>Agaricomycotina</taxon>
        <taxon>Agaricomycetes</taxon>
        <taxon>Agaricomycetidae</taxon>
        <taxon>Agaricales</taxon>
        <taxon>Pleurotineae</taxon>
        <taxon>Stephanosporaceae</taxon>
        <taxon>Cristinia</taxon>
    </lineage>
</organism>
<evidence type="ECO:0000256" key="2">
    <source>
        <dbReference type="ARBA" id="ARBA00022801"/>
    </source>
</evidence>
<protein>
    <recommendedName>
        <fullName evidence="3">Carboxylic ester hydrolase</fullName>
        <ecNumber evidence="3">3.1.1.-</ecNumber>
    </recommendedName>
</protein>
<comment type="caution">
    <text evidence="5">The sequence shown here is derived from an EMBL/GenBank/DDBJ whole genome shotgun (WGS) entry which is preliminary data.</text>
</comment>
<evidence type="ECO:0000313" key="5">
    <source>
        <dbReference type="EMBL" id="KAH8094625.1"/>
    </source>
</evidence>
<evidence type="ECO:0000256" key="3">
    <source>
        <dbReference type="RuleBase" id="RU361235"/>
    </source>
</evidence>
<feature type="domain" description="Carboxylesterase type B" evidence="4">
    <location>
        <begin position="32"/>
        <end position="519"/>
    </location>
</feature>
<gene>
    <name evidence="5" type="ORF">BXZ70DRAFT_349543</name>
</gene>
<keyword evidence="2 3" id="KW-0378">Hydrolase</keyword>
<feature type="signal peptide" evidence="3">
    <location>
        <begin position="1"/>
        <end position="25"/>
    </location>
</feature>
<dbReference type="EMBL" id="JAEVFJ010000025">
    <property type="protein sequence ID" value="KAH8094625.1"/>
    <property type="molecule type" value="Genomic_DNA"/>
</dbReference>